<dbReference type="AlphaFoldDB" id="A0A0D7AD85"/>
<accession>A0A0D7AD85</accession>
<name>A0A0D7AD85_9AGAR</name>
<dbReference type="PANTHER" id="PTHR46579">
    <property type="entry name" value="F5/8 TYPE C DOMAIN-CONTAINING PROTEIN-RELATED"/>
    <property type="match status" value="1"/>
</dbReference>
<proteinExistence type="predicted"/>
<gene>
    <name evidence="1" type="ORF">FISHEDRAFT_42291</name>
</gene>
<keyword evidence="2" id="KW-1185">Reference proteome</keyword>
<dbReference type="Proteomes" id="UP000054144">
    <property type="component" value="Unassembled WGS sequence"/>
</dbReference>
<organism evidence="1 2">
    <name type="scientific">Fistulina hepatica ATCC 64428</name>
    <dbReference type="NCBI Taxonomy" id="1128425"/>
    <lineage>
        <taxon>Eukaryota</taxon>
        <taxon>Fungi</taxon>
        <taxon>Dikarya</taxon>
        <taxon>Basidiomycota</taxon>
        <taxon>Agaricomycotina</taxon>
        <taxon>Agaricomycetes</taxon>
        <taxon>Agaricomycetidae</taxon>
        <taxon>Agaricales</taxon>
        <taxon>Fistulinaceae</taxon>
        <taxon>Fistulina</taxon>
    </lineage>
</organism>
<dbReference type="PANTHER" id="PTHR46579:SF1">
    <property type="entry name" value="F5_8 TYPE C DOMAIN-CONTAINING PROTEIN"/>
    <property type="match status" value="1"/>
</dbReference>
<dbReference type="EMBL" id="KN881768">
    <property type="protein sequence ID" value="KIY48977.1"/>
    <property type="molecule type" value="Genomic_DNA"/>
</dbReference>
<evidence type="ECO:0000313" key="1">
    <source>
        <dbReference type="EMBL" id="KIY48977.1"/>
    </source>
</evidence>
<dbReference type="OrthoDB" id="3248986at2759"/>
<sequence length="663" mass="75251">MQLGLKRVINADGSVEDLDVYPGSSRALIKCPFGLSVTCNLDWFGITDSRPHSTGAFYNSFDRLNRAVRYLPHNVHLATVIPGPHEPSLEQLNNVLMPWVQGMRRLYAGLMMQVYEHRLPQRVYAVAACSSCDLPASRKFFGKAGVMHDTQMCDICHVSKADLNRASGYDIEHFVLRDDFEQLKHAFKSQNARTKKDCRAILDAHGMRYSAVNILPGWLPISSSVIDFMHNFYGQVKDFWMEIIDGGYMMTAVMWRTYEETINSIHWPSGIGRLPINLATNHSLPKADQWRRMCTIQPFTLWIIWHNADDKIMCDAPAVPHNAKSRPTFMRSPRELYTLAIYLSLAEQILARRSITSESAQRGQSYLQMFCCGLLRLEVPMKPNHHFGMHYFDIIKRFGPVYSWWLFAFERFNGLLEDVNLNGHAEGEMELTLMRHWISRQRTYELVTSLPDDASDAERALVQRISNQILTPKTCKKLVNIRKLPHAEIYGLLLQYARTVWPDRNVVSDYLLGGPMTTALISTSCARIFPFIYKGGVRYGSSYDLRSSADKHAIVSIDGISLPCELIYHFALSIPAQEPVICSVIRRLLSDDGIPSFPWDLHSFDLGAFVVYANRTGDLEVVPTDTLTSAVAVIPIQSANLVNQPLWVVQAQDTVSSQLLQLI</sequence>
<protein>
    <submittedName>
        <fullName evidence="1">Uncharacterized protein</fullName>
    </submittedName>
</protein>
<evidence type="ECO:0000313" key="2">
    <source>
        <dbReference type="Proteomes" id="UP000054144"/>
    </source>
</evidence>
<reference evidence="1 2" key="1">
    <citation type="journal article" date="2015" name="Fungal Genet. Biol.">
        <title>Evolution of novel wood decay mechanisms in Agaricales revealed by the genome sequences of Fistulina hepatica and Cylindrobasidium torrendii.</title>
        <authorList>
            <person name="Floudas D."/>
            <person name="Held B.W."/>
            <person name="Riley R."/>
            <person name="Nagy L.G."/>
            <person name="Koehler G."/>
            <person name="Ransdell A.S."/>
            <person name="Younus H."/>
            <person name="Chow J."/>
            <person name="Chiniquy J."/>
            <person name="Lipzen A."/>
            <person name="Tritt A."/>
            <person name="Sun H."/>
            <person name="Haridas S."/>
            <person name="LaButti K."/>
            <person name="Ohm R.A."/>
            <person name="Kues U."/>
            <person name="Blanchette R.A."/>
            <person name="Grigoriev I.V."/>
            <person name="Minto R.E."/>
            <person name="Hibbett D.S."/>
        </authorList>
    </citation>
    <scope>NUCLEOTIDE SEQUENCE [LARGE SCALE GENOMIC DNA]</scope>
    <source>
        <strain evidence="1 2">ATCC 64428</strain>
    </source>
</reference>